<keyword evidence="2" id="KW-0812">Transmembrane</keyword>
<feature type="compositionally biased region" description="Pro residues" evidence="1">
    <location>
        <begin position="38"/>
        <end position="49"/>
    </location>
</feature>
<evidence type="ECO:0000256" key="2">
    <source>
        <dbReference type="SAM" id="Phobius"/>
    </source>
</evidence>
<comment type="caution">
    <text evidence="3">The sequence shown here is derived from an EMBL/GenBank/DDBJ whole genome shotgun (WGS) entry which is preliminary data.</text>
</comment>
<keyword evidence="2" id="KW-1133">Transmembrane helix</keyword>
<keyword evidence="4" id="KW-1185">Reference proteome</keyword>
<evidence type="ECO:0000313" key="3">
    <source>
        <dbReference type="EMBL" id="GAA4076476.1"/>
    </source>
</evidence>
<organism evidence="3 4">
    <name type="scientific">Actinomadura miaoliensis</name>
    <dbReference type="NCBI Taxonomy" id="430685"/>
    <lineage>
        <taxon>Bacteria</taxon>
        <taxon>Bacillati</taxon>
        <taxon>Actinomycetota</taxon>
        <taxon>Actinomycetes</taxon>
        <taxon>Streptosporangiales</taxon>
        <taxon>Thermomonosporaceae</taxon>
        <taxon>Actinomadura</taxon>
    </lineage>
</organism>
<feature type="compositionally biased region" description="Gly residues" evidence="1">
    <location>
        <begin position="26"/>
        <end position="37"/>
    </location>
</feature>
<gene>
    <name evidence="3" type="ORF">GCM10022214_37300</name>
</gene>
<feature type="transmembrane region" description="Helical" evidence="2">
    <location>
        <begin position="90"/>
        <end position="114"/>
    </location>
</feature>
<name>A0ABP7VXE1_9ACTN</name>
<protein>
    <submittedName>
        <fullName evidence="3">Uncharacterized protein</fullName>
    </submittedName>
</protein>
<sequence>MSSPPPPPGWEPPAGPSWPPAPGGPGAPSGPAGTGGPGGPPGGTPPPSGPGGYGGPGTPPPFYPPPPGPGGPMGQPPMGPPPKASGGGGAIIALIVGGALVVVLLIAVVVVFVVRGGSEPTPAERLRAAASGLSSARAMTFKGSFGTVTSGLSGELKITKGGRAIGDVTTGGSQVTLLSVDDNLFVKADRSYWQRQTSVLSTPYFLKDGRQWGRVDSTDVDLSFKRKLTPAALAAEMRSSASYRLTKTETTVGGRKAVRVASSLASFYLTDDDDPELLRYESTYPRVTADVTVQSGSAGAATVTEIRNGVGELKDSFDSRGRPSLITTEKGLCSTNSNSCRVRGQVRPPLGTTSSTKIEVRYTLRAGTTTGREIGNCTTSITVSSSSPQWAECRVSGSSWRNWSRSGETRYYVSAEFKVPGASDSDIQQMQAALDQE</sequence>
<evidence type="ECO:0000313" key="4">
    <source>
        <dbReference type="Proteomes" id="UP001500683"/>
    </source>
</evidence>
<dbReference type="Proteomes" id="UP001500683">
    <property type="component" value="Unassembled WGS sequence"/>
</dbReference>
<feature type="compositionally biased region" description="Pro residues" evidence="1">
    <location>
        <begin position="57"/>
        <end position="82"/>
    </location>
</feature>
<keyword evidence="2" id="KW-0472">Membrane</keyword>
<proteinExistence type="predicted"/>
<feature type="region of interest" description="Disordered" evidence="1">
    <location>
        <begin position="1"/>
        <end position="82"/>
    </location>
</feature>
<accession>A0ABP7VXE1</accession>
<feature type="compositionally biased region" description="Pro residues" evidence="1">
    <location>
        <begin position="1"/>
        <end position="25"/>
    </location>
</feature>
<dbReference type="EMBL" id="BAAAZG010000022">
    <property type="protein sequence ID" value="GAA4076476.1"/>
    <property type="molecule type" value="Genomic_DNA"/>
</dbReference>
<reference evidence="4" key="1">
    <citation type="journal article" date="2019" name="Int. J. Syst. Evol. Microbiol.">
        <title>The Global Catalogue of Microorganisms (GCM) 10K type strain sequencing project: providing services to taxonomists for standard genome sequencing and annotation.</title>
        <authorList>
            <consortium name="The Broad Institute Genomics Platform"/>
            <consortium name="The Broad Institute Genome Sequencing Center for Infectious Disease"/>
            <person name="Wu L."/>
            <person name="Ma J."/>
        </authorList>
    </citation>
    <scope>NUCLEOTIDE SEQUENCE [LARGE SCALE GENOMIC DNA]</scope>
    <source>
        <strain evidence="4">JCM 16702</strain>
    </source>
</reference>
<evidence type="ECO:0000256" key="1">
    <source>
        <dbReference type="SAM" id="MobiDB-lite"/>
    </source>
</evidence>